<organism evidence="1 2">
    <name type="scientific">Stanieria cyanosphaera (strain ATCC 29371 / PCC 7437)</name>
    <dbReference type="NCBI Taxonomy" id="111780"/>
    <lineage>
        <taxon>Bacteria</taxon>
        <taxon>Bacillati</taxon>
        <taxon>Cyanobacteriota</taxon>
        <taxon>Cyanophyceae</taxon>
        <taxon>Pleurocapsales</taxon>
        <taxon>Dermocarpellaceae</taxon>
        <taxon>Stanieria</taxon>
    </lineage>
</organism>
<evidence type="ECO:0000313" key="2">
    <source>
        <dbReference type="Proteomes" id="UP000010473"/>
    </source>
</evidence>
<dbReference type="eggNOG" id="ENOG5032WW9">
    <property type="taxonomic scope" value="Bacteria"/>
</dbReference>
<dbReference type="AlphaFoldDB" id="K9XRN3"/>
<evidence type="ECO:0000313" key="1">
    <source>
        <dbReference type="EMBL" id="AFZ34716.1"/>
    </source>
</evidence>
<dbReference type="HOGENOM" id="CLU_1626049_0_0_3"/>
<dbReference type="EMBL" id="CP003653">
    <property type="protein sequence ID" value="AFZ34716.1"/>
    <property type="molecule type" value="Genomic_DNA"/>
</dbReference>
<dbReference type="Proteomes" id="UP000010473">
    <property type="component" value="Chromosome"/>
</dbReference>
<accession>K9XRN3</accession>
<reference evidence="2" key="1">
    <citation type="journal article" date="2013" name="Proc. Natl. Acad. Sci. U.S.A.">
        <title>Improving the coverage of the cyanobacterial phylum using diversity-driven genome sequencing.</title>
        <authorList>
            <person name="Shih P.M."/>
            <person name="Wu D."/>
            <person name="Latifi A."/>
            <person name="Axen S.D."/>
            <person name="Fewer D.P."/>
            <person name="Talla E."/>
            <person name="Calteau A."/>
            <person name="Cai F."/>
            <person name="Tandeau de Marsac N."/>
            <person name="Rippka R."/>
            <person name="Herdman M."/>
            <person name="Sivonen K."/>
            <person name="Coursin T."/>
            <person name="Laurent T."/>
            <person name="Goodwin L."/>
            <person name="Nolan M."/>
            <person name="Davenport K.W."/>
            <person name="Han C.S."/>
            <person name="Rubin E.M."/>
            <person name="Eisen J.A."/>
            <person name="Woyke T."/>
            <person name="Gugger M."/>
            <person name="Kerfeld C.A."/>
        </authorList>
    </citation>
    <scope>NUCLEOTIDE SEQUENCE [LARGE SCALE GENOMIC DNA]</scope>
    <source>
        <strain evidence="2">ATCC 29371 / PCC 7437</strain>
    </source>
</reference>
<sequence length="163" mass="19013">MAVINDYPFFKLNPSSKDNYQLHIDLSVQILKSQNQALVVHLKNFLVYLVSPLEIEKIFQSAIEQIALADEQSCRWILQNRDYLLPEIDLIEIAQQMIKIILEKQGFIIGQDFQFHNRTQLSGCPYVIKQLSLNEQSELTESQNKLFNLMKEEFLLIEPTNIT</sequence>
<dbReference type="OrthoDB" id="457703at2"/>
<protein>
    <submittedName>
        <fullName evidence="1">Uncharacterized protein</fullName>
    </submittedName>
</protein>
<gene>
    <name evidence="1" type="ordered locus">Sta7437_1145</name>
</gene>
<dbReference type="KEGG" id="scs:Sta7437_1145"/>
<keyword evidence="2" id="KW-1185">Reference proteome</keyword>
<proteinExistence type="predicted"/>
<name>K9XRN3_STAC7</name>
<dbReference type="RefSeq" id="WP_015192389.1">
    <property type="nucleotide sequence ID" value="NC_019748.1"/>
</dbReference>